<evidence type="ECO:0000313" key="1">
    <source>
        <dbReference type="EMBL" id="KAG8637093.1"/>
    </source>
</evidence>
<evidence type="ECO:0000313" key="2">
    <source>
        <dbReference type="Proteomes" id="UP000091857"/>
    </source>
</evidence>
<dbReference type="Proteomes" id="UP000091857">
    <property type="component" value="Chromosome 15"/>
</dbReference>
<dbReference type="EMBL" id="CM004401">
    <property type="protein sequence ID" value="KAG8637093.1"/>
    <property type="molecule type" value="Genomic_DNA"/>
</dbReference>
<proteinExistence type="predicted"/>
<organism evidence="1 2">
    <name type="scientific">Manihot esculenta</name>
    <name type="common">Cassava</name>
    <name type="synonym">Jatropha manihot</name>
    <dbReference type="NCBI Taxonomy" id="3983"/>
    <lineage>
        <taxon>Eukaryota</taxon>
        <taxon>Viridiplantae</taxon>
        <taxon>Streptophyta</taxon>
        <taxon>Embryophyta</taxon>
        <taxon>Tracheophyta</taxon>
        <taxon>Spermatophyta</taxon>
        <taxon>Magnoliopsida</taxon>
        <taxon>eudicotyledons</taxon>
        <taxon>Gunneridae</taxon>
        <taxon>Pentapetalae</taxon>
        <taxon>rosids</taxon>
        <taxon>fabids</taxon>
        <taxon>Malpighiales</taxon>
        <taxon>Euphorbiaceae</taxon>
        <taxon>Crotonoideae</taxon>
        <taxon>Manihoteae</taxon>
        <taxon>Manihot</taxon>
    </lineage>
</organism>
<keyword evidence="2" id="KW-1185">Reference proteome</keyword>
<name>A0ACB7G9Z6_MANES</name>
<gene>
    <name evidence="1" type="ORF">MANES_15G080100v8</name>
</gene>
<protein>
    <submittedName>
        <fullName evidence="1">Uncharacterized protein</fullName>
    </submittedName>
</protein>
<reference evidence="2" key="1">
    <citation type="journal article" date="2016" name="Nat. Biotechnol.">
        <title>Sequencing wild and cultivated cassava and related species reveals extensive interspecific hybridization and genetic diversity.</title>
        <authorList>
            <person name="Bredeson J.V."/>
            <person name="Lyons J.B."/>
            <person name="Prochnik S.E."/>
            <person name="Wu G.A."/>
            <person name="Ha C.M."/>
            <person name="Edsinger-Gonzales E."/>
            <person name="Grimwood J."/>
            <person name="Schmutz J."/>
            <person name="Rabbi I.Y."/>
            <person name="Egesi C."/>
            <person name="Nauluvula P."/>
            <person name="Lebot V."/>
            <person name="Ndunguru J."/>
            <person name="Mkamilo G."/>
            <person name="Bart R.S."/>
            <person name="Setter T.L."/>
            <person name="Gleadow R.M."/>
            <person name="Kulakow P."/>
            <person name="Ferguson M.E."/>
            <person name="Rounsley S."/>
            <person name="Rokhsar D.S."/>
        </authorList>
    </citation>
    <scope>NUCLEOTIDE SEQUENCE [LARGE SCALE GENOMIC DNA]</scope>
    <source>
        <strain evidence="2">cv. AM560-2</strain>
    </source>
</reference>
<comment type="caution">
    <text evidence="1">The sequence shown here is derived from an EMBL/GenBank/DDBJ whole genome shotgun (WGS) entry which is preliminary data.</text>
</comment>
<sequence length="108" mass="12150">MSCKITIFLAENELNMSPILCRLKKFLLISIGLEPSVPFMASSCPLLVFDCSNLGYPHQNLAIFHQNHHQTFEHQSKLLNSPSLQSHQSPPQLILLAMQQNNSGESVY</sequence>
<accession>A0ACB7G9Z6</accession>